<dbReference type="Pfam" id="PF06841">
    <property type="entry name" value="Phage_T4_gp19"/>
    <property type="match status" value="1"/>
</dbReference>
<organism evidence="1 2">
    <name type="scientific">Rhodovulum euryhalinum</name>
    <dbReference type="NCBI Taxonomy" id="35805"/>
    <lineage>
        <taxon>Bacteria</taxon>
        <taxon>Pseudomonadati</taxon>
        <taxon>Pseudomonadota</taxon>
        <taxon>Alphaproteobacteria</taxon>
        <taxon>Rhodobacterales</taxon>
        <taxon>Paracoccaceae</taxon>
        <taxon>Rhodovulum</taxon>
    </lineage>
</organism>
<accession>A0A4V6NP86</accession>
<name>A0A4V6NP86_9RHOB</name>
<keyword evidence="2" id="KW-1185">Reference proteome</keyword>
<dbReference type="InterPro" id="IPR011747">
    <property type="entry name" value="CHP02241"/>
</dbReference>
<dbReference type="PANTHER" id="PTHR38009:SF1">
    <property type="entry name" value="CONSERVED HYPOTHETICAL PHAGE TAIL PROTEIN"/>
    <property type="match status" value="1"/>
</dbReference>
<gene>
    <name evidence="1" type="ORF">EV655_11162</name>
</gene>
<proteinExistence type="predicted"/>
<dbReference type="NCBIfam" id="TIGR02241">
    <property type="entry name" value="conserved hypothetical phage tail region protein"/>
    <property type="match status" value="1"/>
</dbReference>
<dbReference type="EMBL" id="SLWW01000011">
    <property type="protein sequence ID" value="TCO70120.1"/>
    <property type="molecule type" value="Genomic_DNA"/>
</dbReference>
<protein>
    <submittedName>
        <fullName evidence="1">Phage tail-like protein</fullName>
    </submittedName>
</protein>
<dbReference type="PANTHER" id="PTHR38009">
    <property type="entry name" value="CONSERVED HYPOTHETICAL PHAGE TAIL PROTEIN"/>
    <property type="match status" value="1"/>
</dbReference>
<evidence type="ECO:0000313" key="1">
    <source>
        <dbReference type="EMBL" id="TCO70120.1"/>
    </source>
</evidence>
<dbReference type="Proteomes" id="UP000295142">
    <property type="component" value="Unassembled WGS sequence"/>
</dbReference>
<comment type="caution">
    <text evidence="1">The sequence shown here is derived from an EMBL/GenBank/DDBJ whole genome shotgun (WGS) entry which is preliminary data.</text>
</comment>
<reference evidence="1 2" key="1">
    <citation type="submission" date="2019-03" db="EMBL/GenBank/DDBJ databases">
        <title>Genomic Encyclopedia of Type Strains, Phase IV (KMG-IV): sequencing the most valuable type-strain genomes for metagenomic binning, comparative biology and taxonomic classification.</title>
        <authorList>
            <person name="Goeker M."/>
        </authorList>
    </citation>
    <scope>NUCLEOTIDE SEQUENCE [LARGE SCALE GENOMIC DNA]</scope>
    <source>
        <strain evidence="1 2">DSM 4868</strain>
    </source>
</reference>
<dbReference type="RefSeq" id="WP_132545785.1">
    <property type="nucleotide sequence ID" value="NZ_SLWW01000011.1"/>
</dbReference>
<dbReference type="AlphaFoldDB" id="A0A4V6NP86"/>
<dbReference type="GO" id="GO:0005198">
    <property type="term" value="F:structural molecule activity"/>
    <property type="evidence" value="ECO:0007669"/>
    <property type="project" value="InterPro"/>
</dbReference>
<evidence type="ECO:0000313" key="2">
    <source>
        <dbReference type="Proteomes" id="UP000295142"/>
    </source>
</evidence>
<dbReference type="InterPro" id="IPR010667">
    <property type="entry name" value="Phage_T4_Gp19"/>
</dbReference>
<dbReference type="OrthoDB" id="9790161at2"/>
<sequence>MPQGFTVNVHRFDPYKNFRFQVMLDGRMVMGVSKMGALKRTTEVVNYRSGGGNTYDFKSPGRTKYEAVTLERGITHDPEFERWAARVHPHDGSSNAELREYKRDLIVNLLNLQGQVAISYRLFRCWPSSYTALPDLDAGQNAVAVESLTLEVERWERDESVTEPTEG</sequence>